<accession>A0A8H6ZHH9</accession>
<dbReference type="AlphaFoldDB" id="A0A8H6ZHH9"/>
<evidence type="ECO:0008006" key="3">
    <source>
        <dbReference type="Google" id="ProtNLM"/>
    </source>
</evidence>
<protein>
    <recommendedName>
        <fullName evidence="3">F-box domain-containing protein</fullName>
    </recommendedName>
</protein>
<keyword evidence="2" id="KW-1185">Reference proteome</keyword>
<dbReference type="OrthoDB" id="2788229at2759"/>
<sequence length="378" mass="42637">MSVVAQFPHELMDNILIHHAEDSACLKACSLVCRAWFFSSRSLLFRTCLLLPKNIRRFRDLVHSPVCTILPHIRKLAVYRNSFHADDGCFNGVADKMRHLTHIHTLDMGLYIDPNASDAHLNAFFCTGFMTAFTHITSLNLTCDYGGGDSQASPLFDMMGLFPALQVLEVRGIYGTLAEPQTCMALPRDLRSLVLGETSVGLVFRWMHRAGHLPILESLTLPRVRRLDIPSVREALLYLGNTLRHLIIDLSRSHSDSLDVHALFDLSLLRNLRTLSIRDATTPRRRTRSNPAPMLMLIRGLVAPALESFSLDLDLQLYRHLDWAALDSFLSPVRFPRLQKVVCRCRHSPDGLFLRKALPLLEASGVLLIQNKCPGRIC</sequence>
<dbReference type="SUPFAM" id="SSF52047">
    <property type="entry name" value="RNI-like"/>
    <property type="match status" value="1"/>
</dbReference>
<dbReference type="InterPro" id="IPR032675">
    <property type="entry name" value="LRR_dom_sf"/>
</dbReference>
<dbReference type="Gene3D" id="3.80.10.10">
    <property type="entry name" value="Ribonuclease Inhibitor"/>
    <property type="match status" value="1"/>
</dbReference>
<evidence type="ECO:0000313" key="1">
    <source>
        <dbReference type="EMBL" id="KAF7377639.1"/>
    </source>
</evidence>
<proteinExistence type="predicted"/>
<evidence type="ECO:0000313" key="2">
    <source>
        <dbReference type="Proteomes" id="UP000623467"/>
    </source>
</evidence>
<dbReference type="Proteomes" id="UP000623467">
    <property type="component" value="Unassembled WGS sequence"/>
</dbReference>
<organism evidence="1 2">
    <name type="scientific">Mycena sanguinolenta</name>
    <dbReference type="NCBI Taxonomy" id="230812"/>
    <lineage>
        <taxon>Eukaryota</taxon>
        <taxon>Fungi</taxon>
        <taxon>Dikarya</taxon>
        <taxon>Basidiomycota</taxon>
        <taxon>Agaricomycotina</taxon>
        <taxon>Agaricomycetes</taxon>
        <taxon>Agaricomycetidae</taxon>
        <taxon>Agaricales</taxon>
        <taxon>Marasmiineae</taxon>
        <taxon>Mycenaceae</taxon>
        <taxon>Mycena</taxon>
    </lineage>
</organism>
<name>A0A8H6ZHH9_9AGAR</name>
<comment type="caution">
    <text evidence="1">The sequence shown here is derived from an EMBL/GenBank/DDBJ whole genome shotgun (WGS) entry which is preliminary data.</text>
</comment>
<dbReference type="EMBL" id="JACAZH010000001">
    <property type="protein sequence ID" value="KAF7377639.1"/>
    <property type="molecule type" value="Genomic_DNA"/>
</dbReference>
<gene>
    <name evidence="1" type="ORF">MSAN_00186700</name>
</gene>
<reference evidence="1" key="1">
    <citation type="submission" date="2020-05" db="EMBL/GenBank/DDBJ databases">
        <title>Mycena genomes resolve the evolution of fungal bioluminescence.</title>
        <authorList>
            <person name="Tsai I.J."/>
        </authorList>
    </citation>
    <scope>NUCLEOTIDE SEQUENCE</scope>
    <source>
        <strain evidence="1">160909Yilan</strain>
    </source>
</reference>